<dbReference type="PANTHER" id="PTHR12895">
    <property type="entry name" value="DYMECLIN"/>
    <property type="match status" value="1"/>
</dbReference>
<sequence>MGGAPSTPQKTGGGDDVSVAEYLISTFVGEKSFPLASDYWNKLLELPLSSRWPSDRVRQACELFGRSNGYTRHLAKLLIHLSWCLQELLQDSDDDQASSIYKRAVNATYISSVFLKHLIENGKSDGLVELHLSLDESEPVPHGFVMDQDIQNFVMHSVLNFIGSTEVSPNSYVLHQELLNFMIVAMSTQLLSGPSPGPRDANPFIDAAMSQEKSLVCLAVRRLLLNYISRTPPNAKTYLYSDGDSPGILERVGSAAATIVLLPLNYLVNNSGDGSKHPLAEFSLHVLLILTNYHKPIMSDESLTDKSDDSGTSELVSKGHAFSSGNIFSKALANARDVEFDRSDVEGNAYPGPHVRIPFASLFDTLGMCLADEGAVLLLYSLLQGNSDFKEYVLVRTDLDTMLMPILETLYNASKRTSSNQIYMMLIVLLILSQDSSFNSSIHKMILPSVPWYKEHLLHQTSLGSLMVIILIRTVQHNLSKLRDVYLQTTCLATLANMAPHVHHLSAYASQRLVSLFYMLSRKYAINSLSSMTLHVSLVLYNKLSELTGEKQQSIKISLAGEGDGVSEDLAAELQIFTDFLRLVLDILNAILTYALPRNPEIVYAVMHRQEVFQPFKNHPRFHELVENIYTVLDFFNSRMDSQRSDREWSVQKVLEFIIDSCRFWRGEGMKMFTQLHFSYEQESHPEEFFIPYVWQLAFSRCGFSFNPDAINLFPLPHQVEKQGEEGRGEEVEEGKEKKVQELIEQRIVLDP</sequence>
<evidence type="ECO:0000313" key="5">
    <source>
        <dbReference type="EMBL" id="KAH0876560.1"/>
    </source>
</evidence>
<evidence type="ECO:0000256" key="2">
    <source>
        <dbReference type="ARBA" id="ARBA00015736"/>
    </source>
</evidence>
<evidence type="ECO:0000256" key="1">
    <source>
        <dbReference type="ARBA" id="ARBA00010603"/>
    </source>
</evidence>
<comment type="caution">
    <text evidence="5">The sequence shown here is derived from an EMBL/GenBank/DDBJ whole genome shotgun (WGS) entry which is preliminary data.</text>
</comment>
<evidence type="ECO:0000256" key="3">
    <source>
        <dbReference type="ARBA" id="ARBA00022707"/>
    </source>
</evidence>
<reference evidence="5 6" key="1">
    <citation type="submission" date="2021-05" db="EMBL/GenBank/DDBJ databases">
        <title>Genome Assembly of Synthetic Allotetraploid Brassica napus Reveals Homoeologous Exchanges between Subgenomes.</title>
        <authorList>
            <person name="Davis J.T."/>
        </authorList>
    </citation>
    <scope>NUCLEOTIDE SEQUENCE [LARGE SCALE GENOMIC DNA]</scope>
    <source>
        <strain evidence="6">cv. Da-Ae</strain>
        <tissue evidence="5">Seedling</tissue>
    </source>
</reference>
<keyword evidence="6" id="KW-1185">Reference proteome</keyword>
<keyword evidence="4" id="KW-0449">Lipoprotein</keyword>
<comment type="similarity">
    <text evidence="1">Belongs to the dymeclin family.</text>
</comment>
<dbReference type="Pfam" id="PF09742">
    <property type="entry name" value="Dymeclin"/>
    <property type="match status" value="1"/>
</dbReference>
<dbReference type="InterPro" id="IPR019142">
    <property type="entry name" value="Dymeclin"/>
</dbReference>
<evidence type="ECO:0000256" key="4">
    <source>
        <dbReference type="ARBA" id="ARBA00023288"/>
    </source>
</evidence>
<protein>
    <recommendedName>
        <fullName evidence="2">Dymeclin</fullName>
    </recommendedName>
</protein>
<dbReference type="PANTHER" id="PTHR12895:SF9">
    <property type="entry name" value="DYMECLIN"/>
    <property type="match status" value="1"/>
</dbReference>
<evidence type="ECO:0000313" key="6">
    <source>
        <dbReference type="Proteomes" id="UP000824890"/>
    </source>
</evidence>
<dbReference type="Proteomes" id="UP000824890">
    <property type="component" value="Unassembled WGS sequence"/>
</dbReference>
<name>A0ABQ7Z8L8_BRANA</name>
<proteinExistence type="inferred from homology"/>
<organism evidence="5 6">
    <name type="scientific">Brassica napus</name>
    <name type="common">Rape</name>
    <dbReference type="NCBI Taxonomy" id="3708"/>
    <lineage>
        <taxon>Eukaryota</taxon>
        <taxon>Viridiplantae</taxon>
        <taxon>Streptophyta</taxon>
        <taxon>Embryophyta</taxon>
        <taxon>Tracheophyta</taxon>
        <taxon>Spermatophyta</taxon>
        <taxon>Magnoliopsida</taxon>
        <taxon>eudicotyledons</taxon>
        <taxon>Gunneridae</taxon>
        <taxon>Pentapetalae</taxon>
        <taxon>rosids</taxon>
        <taxon>malvids</taxon>
        <taxon>Brassicales</taxon>
        <taxon>Brassicaceae</taxon>
        <taxon>Brassiceae</taxon>
        <taxon>Brassica</taxon>
    </lineage>
</organism>
<keyword evidence="3" id="KW-0519">Myristate</keyword>
<dbReference type="EMBL" id="JAGKQM010000015">
    <property type="protein sequence ID" value="KAH0876560.1"/>
    <property type="molecule type" value="Genomic_DNA"/>
</dbReference>
<accession>A0ABQ7Z8L8</accession>
<gene>
    <name evidence="5" type="ORF">HID58_063954</name>
</gene>